<dbReference type="RefSeq" id="WP_240619201.1">
    <property type="nucleotide sequence ID" value="NZ_FMAR01000008.1"/>
</dbReference>
<keyword evidence="2" id="KW-0805">Transcription regulation</keyword>
<dbReference type="SUPFAM" id="SSF88659">
    <property type="entry name" value="Sigma3 and sigma4 domains of RNA polymerase sigma factors"/>
    <property type="match status" value="1"/>
</dbReference>
<organism evidence="7 8">
    <name type="scientific">Chitinophaga costaii</name>
    <dbReference type="NCBI Taxonomy" id="1335309"/>
    <lineage>
        <taxon>Bacteria</taxon>
        <taxon>Pseudomonadati</taxon>
        <taxon>Bacteroidota</taxon>
        <taxon>Chitinophagia</taxon>
        <taxon>Chitinophagales</taxon>
        <taxon>Chitinophagaceae</taxon>
        <taxon>Chitinophaga</taxon>
    </lineage>
</organism>
<dbReference type="SUPFAM" id="SSF88946">
    <property type="entry name" value="Sigma2 domain of RNA polymerase sigma factors"/>
    <property type="match status" value="1"/>
</dbReference>
<dbReference type="STRING" id="1335309.GA0116948_10897"/>
<dbReference type="InterPro" id="IPR036388">
    <property type="entry name" value="WH-like_DNA-bd_sf"/>
</dbReference>
<keyword evidence="4" id="KW-0804">Transcription</keyword>
<proteinExistence type="inferred from homology"/>
<dbReference type="GO" id="GO:0006352">
    <property type="term" value="P:DNA-templated transcription initiation"/>
    <property type="evidence" value="ECO:0007669"/>
    <property type="project" value="InterPro"/>
</dbReference>
<dbReference type="InterPro" id="IPR013249">
    <property type="entry name" value="RNA_pol_sigma70_r4_t2"/>
</dbReference>
<dbReference type="InterPro" id="IPR013325">
    <property type="entry name" value="RNA_pol_sigma_r2"/>
</dbReference>
<dbReference type="InterPro" id="IPR007627">
    <property type="entry name" value="RNA_pol_sigma70_r2"/>
</dbReference>
<comment type="similarity">
    <text evidence="1">Belongs to the sigma-70 factor family. ECF subfamily.</text>
</comment>
<dbReference type="Gene3D" id="1.10.10.10">
    <property type="entry name" value="Winged helix-like DNA-binding domain superfamily/Winged helix DNA-binding domain"/>
    <property type="match status" value="1"/>
</dbReference>
<dbReference type="GO" id="GO:0003677">
    <property type="term" value="F:DNA binding"/>
    <property type="evidence" value="ECO:0007669"/>
    <property type="project" value="InterPro"/>
</dbReference>
<dbReference type="GO" id="GO:0016987">
    <property type="term" value="F:sigma factor activity"/>
    <property type="evidence" value="ECO:0007669"/>
    <property type="project" value="UniProtKB-KW"/>
</dbReference>
<reference evidence="7 8" key="1">
    <citation type="submission" date="2016-08" db="EMBL/GenBank/DDBJ databases">
        <authorList>
            <person name="Seilhamer J.J."/>
        </authorList>
    </citation>
    <scope>NUCLEOTIDE SEQUENCE [LARGE SCALE GENOMIC DNA]</scope>
    <source>
        <strain evidence="7 8">A37T2</strain>
    </source>
</reference>
<dbReference type="Pfam" id="PF04542">
    <property type="entry name" value="Sigma70_r2"/>
    <property type="match status" value="1"/>
</dbReference>
<evidence type="ECO:0000256" key="1">
    <source>
        <dbReference type="ARBA" id="ARBA00010641"/>
    </source>
</evidence>
<dbReference type="NCBIfam" id="TIGR02985">
    <property type="entry name" value="Sig70_bacteroi1"/>
    <property type="match status" value="1"/>
</dbReference>
<dbReference type="CDD" id="cd06171">
    <property type="entry name" value="Sigma70_r4"/>
    <property type="match status" value="1"/>
</dbReference>
<keyword evidence="3" id="KW-0731">Sigma factor</keyword>
<evidence type="ECO:0000256" key="4">
    <source>
        <dbReference type="ARBA" id="ARBA00023163"/>
    </source>
</evidence>
<feature type="domain" description="RNA polymerase sigma-70 region 2" evidence="5">
    <location>
        <begin position="28"/>
        <end position="93"/>
    </location>
</feature>
<dbReference type="PANTHER" id="PTHR43133:SF46">
    <property type="entry name" value="RNA POLYMERASE SIGMA-70 FACTOR ECF SUBFAMILY"/>
    <property type="match status" value="1"/>
</dbReference>
<name>A0A1C4EGG1_9BACT</name>
<dbReference type="InterPro" id="IPR039425">
    <property type="entry name" value="RNA_pol_sigma-70-like"/>
</dbReference>
<feature type="domain" description="RNA polymerase sigma factor 70 region 4 type 2" evidence="6">
    <location>
        <begin position="126"/>
        <end position="176"/>
    </location>
</feature>
<dbReference type="InterPro" id="IPR014327">
    <property type="entry name" value="RNA_pol_sigma70_bacteroid"/>
</dbReference>
<dbReference type="Pfam" id="PF08281">
    <property type="entry name" value="Sigma70_r4_2"/>
    <property type="match status" value="1"/>
</dbReference>
<dbReference type="PANTHER" id="PTHR43133">
    <property type="entry name" value="RNA POLYMERASE ECF-TYPE SIGMA FACTO"/>
    <property type="match status" value="1"/>
</dbReference>
<dbReference type="InterPro" id="IPR014284">
    <property type="entry name" value="RNA_pol_sigma-70_dom"/>
</dbReference>
<dbReference type="EMBL" id="FMAR01000008">
    <property type="protein sequence ID" value="SCC42726.1"/>
    <property type="molecule type" value="Genomic_DNA"/>
</dbReference>
<evidence type="ECO:0000259" key="6">
    <source>
        <dbReference type="Pfam" id="PF08281"/>
    </source>
</evidence>
<accession>A0A1C4EGG1</accession>
<evidence type="ECO:0000256" key="2">
    <source>
        <dbReference type="ARBA" id="ARBA00023015"/>
    </source>
</evidence>
<gene>
    <name evidence="7" type="ORF">GA0116948_10897</name>
</gene>
<keyword evidence="8" id="KW-1185">Reference proteome</keyword>
<dbReference type="AlphaFoldDB" id="A0A1C4EGG1"/>
<sequence>MIDYNKVADNDLVMLLNNSDKDAYAEIYQRFKGILFIHAYRLLREKEEAKDVVQEIFARLWTKREQLNLTVSLSSYLYAAVRNKIFDLIARKKVETEYISSLQTFISQGDMITDQLVREKELRAIIEGEIAALPPKMREVFELSRKGNLTHRQIAEKLGLSEKTVKKQVNNALKMLRLKLGVFTYLIYFL</sequence>
<dbReference type="InterPro" id="IPR013324">
    <property type="entry name" value="RNA_pol_sigma_r3/r4-like"/>
</dbReference>
<evidence type="ECO:0000259" key="5">
    <source>
        <dbReference type="Pfam" id="PF04542"/>
    </source>
</evidence>
<dbReference type="NCBIfam" id="TIGR02937">
    <property type="entry name" value="sigma70-ECF"/>
    <property type="match status" value="1"/>
</dbReference>
<protein>
    <submittedName>
        <fullName evidence="7">RNA polymerase sigma-70 factor, ECF subfamily</fullName>
    </submittedName>
</protein>
<dbReference type="Gene3D" id="1.10.1740.10">
    <property type="match status" value="1"/>
</dbReference>
<evidence type="ECO:0000256" key="3">
    <source>
        <dbReference type="ARBA" id="ARBA00023082"/>
    </source>
</evidence>
<evidence type="ECO:0000313" key="8">
    <source>
        <dbReference type="Proteomes" id="UP000242818"/>
    </source>
</evidence>
<dbReference type="Proteomes" id="UP000242818">
    <property type="component" value="Unassembled WGS sequence"/>
</dbReference>
<evidence type="ECO:0000313" key="7">
    <source>
        <dbReference type="EMBL" id="SCC42726.1"/>
    </source>
</evidence>